<keyword evidence="4" id="KW-0131">Cell cycle</keyword>
<evidence type="ECO:0000313" key="7">
    <source>
        <dbReference type="Proteomes" id="UP000186132"/>
    </source>
</evidence>
<dbReference type="InterPro" id="IPR036390">
    <property type="entry name" value="WH_DNA-bd_sf"/>
</dbReference>
<name>A0A1M5MR15_9ACTN</name>
<proteinExistence type="predicted"/>
<gene>
    <name evidence="6" type="ORF">SAMN05443575_2795</name>
</gene>
<evidence type="ECO:0000256" key="5">
    <source>
        <dbReference type="SAM" id="MobiDB-lite"/>
    </source>
</evidence>
<dbReference type="Pfam" id="PF04079">
    <property type="entry name" value="SMC_ScpB"/>
    <property type="match status" value="1"/>
</dbReference>
<keyword evidence="3" id="KW-0159">Chromosome partition</keyword>
<evidence type="ECO:0000256" key="4">
    <source>
        <dbReference type="ARBA" id="ARBA00023306"/>
    </source>
</evidence>
<dbReference type="PANTHER" id="PTHR34298:SF2">
    <property type="entry name" value="SEGREGATION AND CONDENSATION PROTEIN B"/>
    <property type="match status" value="1"/>
</dbReference>
<evidence type="ECO:0000256" key="3">
    <source>
        <dbReference type="ARBA" id="ARBA00022829"/>
    </source>
</evidence>
<dbReference type="RefSeq" id="WP_073390875.1">
    <property type="nucleotide sequence ID" value="NZ_FQVU01000003.1"/>
</dbReference>
<keyword evidence="7" id="KW-1185">Reference proteome</keyword>
<dbReference type="InterPro" id="IPR036388">
    <property type="entry name" value="WH-like_DNA-bd_sf"/>
</dbReference>
<dbReference type="Proteomes" id="UP000186132">
    <property type="component" value="Unassembled WGS sequence"/>
</dbReference>
<protein>
    <submittedName>
        <fullName evidence="6">Condensin subunit ScpB</fullName>
    </submittedName>
</protein>
<organism evidence="6 7">
    <name type="scientific">Jatrophihabitans endophyticus</name>
    <dbReference type="NCBI Taxonomy" id="1206085"/>
    <lineage>
        <taxon>Bacteria</taxon>
        <taxon>Bacillati</taxon>
        <taxon>Actinomycetota</taxon>
        <taxon>Actinomycetes</taxon>
        <taxon>Jatrophihabitantales</taxon>
        <taxon>Jatrophihabitantaceae</taxon>
        <taxon>Jatrophihabitans</taxon>
    </lineage>
</organism>
<feature type="region of interest" description="Disordered" evidence="5">
    <location>
        <begin position="275"/>
        <end position="297"/>
    </location>
</feature>
<reference evidence="6 7" key="1">
    <citation type="submission" date="2016-11" db="EMBL/GenBank/DDBJ databases">
        <authorList>
            <person name="Jaros S."/>
            <person name="Januszkiewicz K."/>
            <person name="Wedrychowicz H."/>
        </authorList>
    </citation>
    <scope>NUCLEOTIDE SEQUENCE [LARGE SCALE GENOMIC DNA]</scope>
    <source>
        <strain evidence="6 7">DSM 45627</strain>
    </source>
</reference>
<keyword evidence="2" id="KW-0132">Cell division</keyword>
<keyword evidence="1" id="KW-0963">Cytoplasm</keyword>
<dbReference type="PANTHER" id="PTHR34298">
    <property type="entry name" value="SEGREGATION AND CONDENSATION PROTEIN B"/>
    <property type="match status" value="1"/>
</dbReference>
<evidence type="ECO:0000313" key="6">
    <source>
        <dbReference type="EMBL" id="SHG79512.1"/>
    </source>
</evidence>
<sequence length="297" mass="30310">MTDPHPSTAADPAAAGDREERPLGDPLDAISVAAEADVVAAEIEVPVDGPVGVAVGAAAEDTGTDGGRLPGVLAARLAEPGELRAAVEAVLFVVEAPVSVASLAATLEQTTDAVQGVLAELRAGYDERNAGMELRDVAGGVRLFTRAEHADVVEHFLRDGQRSRLSQAALETLAVIAYRQPVTRARVSAIRGVNVDGVVRTLLARGLVVEVGTDPETGGGLFRTTELFLERMGLRSLAELPSLAPLLPDLAALDGIDGIDGIDVSGGLDGADGIAGPGLDAVTDSDTDTDSDGDDDG</sequence>
<dbReference type="InterPro" id="IPR005234">
    <property type="entry name" value="ScpB_csome_segregation"/>
</dbReference>
<evidence type="ECO:0000256" key="2">
    <source>
        <dbReference type="ARBA" id="ARBA00022618"/>
    </source>
</evidence>
<dbReference type="STRING" id="1206085.SAMN05443575_2795"/>
<feature type="region of interest" description="Disordered" evidence="5">
    <location>
        <begin position="1"/>
        <end position="24"/>
    </location>
</feature>
<dbReference type="GO" id="GO:0051301">
    <property type="term" value="P:cell division"/>
    <property type="evidence" value="ECO:0007669"/>
    <property type="project" value="UniProtKB-KW"/>
</dbReference>
<dbReference type="NCBIfam" id="TIGR00281">
    <property type="entry name" value="SMC-Scp complex subunit ScpB"/>
    <property type="match status" value="1"/>
</dbReference>
<dbReference type="SUPFAM" id="SSF46785">
    <property type="entry name" value="Winged helix' DNA-binding domain"/>
    <property type="match status" value="2"/>
</dbReference>
<accession>A0A1M5MR15</accession>
<dbReference type="EMBL" id="FQVU01000003">
    <property type="protein sequence ID" value="SHG79512.1"/>
    <property type="molecule type" value="Genomic_DNA"/>
</dbReference>
<dbReference type="Gene3D" id="1.10.10.10">
    <property type="entry name" value="Winged helix-like DNA-binding domain superfamily/Winged helix DNA-binding domain"/>
    <property type="match status" value="2"/>
</dbReference>
<dbReference type="GO" id="GO:0051304">
    <property type="term" value="P:chromosome separation"/>
    <property type="evidence" value="ECO:0007669"/>
    <property type="project" value="InterPro"/>
</dbReference>
<evidence type="ECO:0000256" key="1">
    <source>
        <dbReference type="ARBA" id="ARBA00022490"/>
    </source>
</evidence>
<feature type="compositionally biased region" description="Acidic residues" evidence="5">
    <location>
        <begin position="283"/>
        <end position="297"/>
    </location>
</feature>
<dbReference type="AlphaFoldDB" id="A0A1M5MR15"/>